<evidence type="ECO:0000256" key="2">
    <source>
        <dbReference type="ARBA" id="ARBA00022801"/>
    </source>
</evidence>
<evidence type="ECO:0000313" key="5">
    <source>
        <dbReference type="Proteomes" id="UP001489004"/>
    </source>
</evidence>
<organism evidence="4 5">
    <name type="scientific">[Myrmecia] bisecta</name>
    <dbReference type="NCBI Taxonomy" id="41462"/>
    <lineage>
        <taxon>Eukaryota</taxon>
        <taxon>Viridiplantae</taxon>
        <taxon>Chlorophyta</taxon>
        <taxon>core chlorophytes</taxon>
        <taxon>Trebouxiophyceae</taxon>
        <taxon>Trebouxiales</taxon>
        <taxon>Trebouxiaceae</taxon>
        <taxon>Myrmecia</taxon>
    </lineage>
</organism>
<dbReference type="PANTHER" id="PTHR43248:SF3">
    <property type="entry name" value="AB HYDROLASE-1 DOMAIN-CONTAINING PROTEIN"/>
    <property type="match status" value="1"/>
</dbReference>
<dbReference type="Proteomes" id="UP001489004">
    <property type="component" value="Unassembled WGS sequence"/>
</dbReference>
<proteinExistence type="inferred from homology"/>
<dbReference type="InterPro" id="IPR051601">
    <property type="entry name" value="Serine_prot/Carboxylest_S33"/>
</dbReference>
<dbReference type="PANTHER" id="PTHR43248">
    <property type="entry name" value="2-SUCCINYL-6-HYDROXY-2,4-CYCLOHEXADIENE-1-CARBOXYLATE SYNTHASE"/>
    <property type="match status" value="1"/>
</dbReference>
<dbReference type="Pfam" id="PF12697">
    <property type="entry name" value="Abhydrolase_6"/>
    <property type="match status" value="1"/>
</dbReference>
<name>A0AAW1Q413_9CHLO</name>
<dbReference type="SUPFAM" id="SSF53474">
    <property type="entry name" value="alpha/beta-Hydrolases"/>
    <property type="match status" value="1"/>
</dbReference>
<feature type="domain" description="AB hydrolase-1" evidence="3">
    <location>
        <begin position="69"/>
        <end position="360"/>
    </location>
</feature>
<dbReference type="GO" id="GO:0016787">
    <property type="term" value="F:hydrolase activity"/>
    <property type="evidence" value="ECO:0007669"/>
    <property type="project" value="UniProtKB-KW"/>
</dbReference>
<comment type="similarity">
    <text evidence="1">Belongs to the peptidase S33 family.</text>
</comment>
<keyword evidence="2" id="KW-0378">Hydrolase</keyword>
<dbReference type="InterPro" id="IPR000073">
    <property type="entry name" value="AB_hydrolase_1"/>
</dbReference>
<accession>A0AAW1Q413</accession>
<keyword evidence="5" id="KW-1185">Reference proteome</keyword>
<dbReference type="PROSITE" id="PS51257">
    <property type="entry name" value="PROKAR_LIPOPROTEIN"/>
    <property type="match status" value="1"/>
</dbReference>
<dbReference type="Gene3D" id="3.40.50.1820">
    <property type="entry name" value="alpha/beta hydrolase"/>
    <property type="match status" value="1"/>
</dbReference>
<evidence type="ECO:0000259" key="3">
    <source>
        <dbReference type="Pfam" id="PF12697"/>
    </source>
</evidence>
<evidence type="ECO:0000313" key="4">
    <source>
        <dbReference type="EMBL" id="KAK9815258.1"/>
    </source>
</evidence>
<comment type="caution">
    <text evidence="4">The sequence shown here is derived from an EMBL/GenBank/DDBJ whole genome shotgun (WGS) entry which is preliminary data.</text>
</comment>
<evidence type="ECO:0000256" key="1">
    <source>
        <dbReference type="ARBA" id="ARBA00010088"/>
    </source>
</evidence>
<gene>
    <name evidence="4" type="ORF">WJX72_000795</name>
</gene>
<sequence>MRALSQATGLGLAASRCSQAWTAGLACLAAKRDAAQQASRGVATIAHDEITAPGPSKTPPEELQHAAVIHGLLGSGRNWRTFSRRLANDAAAQSGRGWLMSLVDQRNHGSSSQIPDLKPPHTIQASAGDLQDLVKQEFGGRPFDAVVGHSMGGKTALEYLRQTSAPGSKIKPPKQVWVLNAAIGASPTGKAVPFAEWKVWVLDAAIGASPAGKVMPRAESDVEKVVKQLSSIPMPIPSREWLYDYLGQRSYSPGLAQWLGSNLVPIGDGQYRWAFNIKGAADMLDSYYHSDYWDLVEAPPPGVAIHHVRAANSDRWTVPAKERLQAAQQKAAEANTGGTFTAHLLPDAGHWLHVDNPDGLRKMMLPSFITPPFE</sequence>
<dbReference type="EMBL" id="JALJOR010000006">
    <property type="protein sequence ID" value="KAK9815258.1"/>
    <property type="molecule type" value="Genomic_DNA"/>
</dbReference>
<reference evidence="4 5" key="1">
    <citation type="journal article" date="2024" name="Nat. Commun.">
        <title>Phylogenomics reveals the evolutionary origins of lichenization in chlorophyte algae.</title>
        <authorList>
            <person name="Puginier C."/>
            <person name="Libourel C."/>
            <person name="Otte J."/>
            <person name="Skaloud P."/>
            <person name="Haon M."/>
            <person name="Grisel S."/>
            <person name="Petersen M."/>
            <person name="Berrin J.G."/>
            <person name="Delaux P.M."/>
            <person name="Dal Grande F."/>
            <person name="Keller J."/>
        </authorList>
    </citation>
    <scope>NUCLEOTIDE SEQUENCE [LARGE SCALE GENOMIC DNA]</scope>
    <source>
        <strain evidence="4 5">SAG 2043</strain>
    </source>
</reference>
<dbReference type="AlphaFoldDB" id="A0AAW1Q413"/>
<dbReference type="InterPro" id="IPR029058">
    <property type="entry name" value="AB_hydrolase_fold"/>
</dbReference>
<protein>
    <recommendedName>
        <fullName evidence="3">AB hydrolase-1 domain-containing protein</fullName>
    </recommendedName>
</protein>